<keyword evidence="5 7" id="KW-1133">Transmembrane helix</keyword>
<feature type="transmembrane region" description="Helical" evidence="7">
    <location>
        <begin position="189"/>
        <end position="207"/>
    </location>
</feature>
<dbReference type="EMBL" id="SJPH01000002">
    <property type="protein sequence ID" value="TWT47370.1"/>
    <property type="molecule type" value="Genomic_DNA"/>
</dbReference>
<feature type="transmembrane region" description="Helical" evidence="7">
    <location>
        <begin position="398"/>
        <end position="417"/>
    </location>
</feature>
<keyword evidence="3" id="KW-1003">Cell membrane</keyword>
<dbReference type="AlphaFoldDB" id="A0A5C5W9N3"/>
<evidence type="ECO:0000256" key="6">
    <source>
        <dbReference type="ARBA" id="ARBA00023136"/>
    </source>
</evidence>
<feature type="transmembrane region" description="Helical" evidence="7">
    <location>
        <begin position="54"/>
        <end position="80"/>
    </location>
</feature>
<proteinExistence type="inferred from homology"/>
<dbReference type="OrthoDB" id="9770347at2"/>
<evidence type="ECO:0000313" key="9">
    <source>
        <dbReference type="Proteomes" id="UP000318995"/>
    </source>
</evidence>
<dbReference type="PANTHER" id="PTHR30250:SF10">
    <property type="entry name" value="LIPOPOLYSACCHARIDE BIOSYNTHESIS PROTEIN WZXC"/>
    <property type="match status" value="1"/>
</dbReference>
<evidence type="ECO:0000256" key="1">
    <source>
        <dbReference type="ARBA" id="ARBA00004651"/>
    </source>
</evidence>
<feature type="transmembrane region" description="Helical" evidence="7">
    <location>
        <begin position="429"/>
        <end position="448"/>
    </location>
</feature>
<comment type="caution">
    <text evidence="8">The sequence shown here is derived from an EMBL/GenBank/DDBJ whole genome shotgun (WGS) entry which is preliminary data.</text>
</comment>
<comment type="similarity">
    <text evidence="2">Belongs to the polysaccharide synthase family.</text>
</comment>
<keyword evidence="9" id="KW-1185">Reference proteome</keyword>
<evidence type="ECO:0000256" key="5">
    <source>
        <dbReference type="ARBA" id="ARBA00022989"/>
    </source>
</evidence>
<dbReference type="GO" id="GO:0005886">
    <property type="term" value="C:plasma membrane"/>
    <property type="evidence" value="ECO:0007669"/>
    <property type="project" value="UniProtKB-SubCell"/>
</dbReference>
<protein>
    <submittedName>
        <fullName evidence="8">Lipopolysaccharide biosynthesis protein WzxC</fullName>
    </submittedName>
</protein>
<feature type="transmembrane region" description="Helical" evidence="7">
    <location>
        <begin position="300"/>
        <end position="321"/>
    </location>
</feature>
<dbReference type="RefSeq" id="WP_146571937.1">
    <property type="nucleotide sequence ID" value="NZ_SJPH01000002.1"/>
</dbReference>
<evidence type="ECO:0000256" key="7">
    <source>
        <dbReference type="SAM" id="Phobius"/>
    </source>
</evidence>
<feature type="transmembrane region" description="Helical" evidence="7">
    <location>
        <begin position="92"/>
        <end position="118"/>
    </location>
</feature>
<feature type="transmembrane region" description="Helical" evidence="7">
    <location>
        <begin position="154"/>
        <end position="177"/>
    </location>
</feature>
<feature type="transmembrane region" description="Helical" evidence="7">
    <location>
        <begin position="124"/>
        <end position="142"/>
    </location>
</feature>
<dbReference type="InterPro" id="IPR050833">
    <property type="entry name" value="Poly_Biosynth_Transport"/>
</dbReference>
<name>A0A5C5W9N3_9BACT</name>
<reference evidence="8 9" key="1">
    <citation type="submission" date="2019-02" db="EMBL/GenBank/DDBJ databases">
        <title>Deep-cultivation of Planctomycetes and their phenomic and genomic characterization uncovers novel biology.</title>
        <authorList>
            <person name="Wiegand S."/>
            <person name="Jogler M."/>
            <person name="Boedeker C."/>
            <person name="Pinto D."/>
            <person name="Vollmers J."/>
            <person name="Rivas-Marin E."/>
            <person name="Kohn T."/>
            <person name="Peeters S.H."/>
            <person name="Heuer A."/>
            <person name="Rast P."/>
            <person name="Oberbeckmann S."/>
            <person name="Bunk B."/>
            <person name="Jeske O."/>
            <person name="Meyerdierks A."/>
            <person name="Storesund J.E."/>
            <person name="Kallscheuer N."/>
            <person name="Luecker S."/>
            <person name="Lage O.M."/>
            <person name="Pohl T."/>
            <person name="Merkel B.J."/>
            <person name="Hornburger P."/>
            <person name="Mueller R.-W."/>
            <person name="Bruemmer F."/>
            <person name="Labrenz M."/>
            <person name="Spormann A.M."/>
            <person name="Op Den Camp H."/>
            <person name="Overmann J."/>
            <person name="Amann R."/>
            <person name="Jetten M.S.M."/>
            <person name="Mascher T."/>
            <person name="Medema M.H."/>
            <person name="Devos D.P."/>
            <person name="Kaster A.-K."/>
            <person name="Ovreas L."/>
            <person name="Rohde M."/>
            <person name="Galperin M.Y."/>
            <person name="Jogler C."/>
        </authorList>
    </citation>
    <scope>NUCLEOTIDE SEQUENCE [LARGE SCALE GENOMIC DNA]</scope>
    <source>
        <strain evidence="8 9">Pla111</strain>
    </source>
</reference>
<dbReference type="Proteomes" id="UP000318995">
    <property type="component" value="Unassembled WGS sequence"/>
</dbReference>
<sequence>MARVDYFSSEALSTGLRQKTVRGGAWTIGAQAASIIVALAAQPALARLLDQTDYGLLAMVAVFTNFGMLLVNAGLSMATVQRDEITHTQVTNLFWIATALGVVIAALVAASAPAIAFFYGEPELLGITLALSLTFVLSGMTIQHQALLRRGMQFRELAAVQIVSVVLAQAVGIGWAWHYRGETNDYWALVWIPIVSSLTLMLGYWLVCHWRPGKPARGAGTLELVSFGADVTGFNVVNYFARNVDTLLIGWWYGAAPLGAYDRAYRLFLTPITQTIGPISGVAIPALSRVVERPERYREAYLRILQPLMLMLCPAVLFMMVYAEEVVVLVLGAKWIDAAPIFRALLIVGVVQPFTNAVSWIMFSHGRSRDVLRLGTLGAAIKVASFAIGLPWGPIGVALSYAIVGVFIHTPLAVWYVTRTGPISWKDLVRAFALPLAIGIVVAATALAAKWRIAYESSTINLLIGLAICGVVWTFTVGNTKAGKYTIAELRQTLR</sequence>
<comment type="subcellular location">
    <subcellularLocation>
        <location evidence="1">Cell membrane</location>
        <topology evidence="1">Multi-pass membrane protein</topology>
    </subcellularLocation>
</comment>
<keyword evidence="6 7" id="KW-0472">Membrane</keyword>
<gene>
    <name evidence="8" type="primary">wzxC</name>
    <name evidence="8" type="ORF">Pla111_09830</name>
</gene>
<feature type="transmembrane region" description="Helical" evidence="7">
    <location>
        <begin position="460"/>
        <end position="478"/>
    </location>
</feature>
<evidence type="ECO:0000256" key="3">
    <source>
        <dbReference type="ARBA" id="ARBA00022475"/>
    </source>
</evidence>
<evidence type="ECO:0000313" key="8">
    <source>
        <dbReference type="EMBL" id="TWT47370.1"/>
    </source>
</evidence>
<dbReference type="Pfam" id="PF13440">
    <property type="entry name" value="Polysacc_synt_3"/>
    <property type="match status" value="1"/>
</dbReference>
<evidence type="ECO:0000256" key="4">
    <source>
        <dbReference type="ARBA" id="ARBA00022692"/>
    </source>
</evidence>
<feature type="transmembrane region" description="Helical" evidence="7">
    <location>
        <begin position="374"/>
        <end position="392"/>
    </location>
</feature>
<organism evidence="8 9">
    <name type="scientific">Botrimarina hoheduenensis</name>
    <dbReference type="NCBI Taxonomy" id="2528000"/>
    <lineage>
        <taxon>Bacteria</taxon>
        <taxon>Pseudomonadati</taxon>
        <taxon>Planctomycetota</taxon>
        <taxon>Planctomycetia</taxon>
        <taxon>Pirellulales</taxon>
        <taxon>Lacipirellulaceae</taxon>
        <taxon>Botrimarina</taxon>
    </lineage>
</organism>
<evidence type="ECO:0000256" key="2">
    <source>
        <dbReference type="ARBA" id="ARBA00007430"/>
    </source>
</evidence>
<feature type="transmembrane region" description="Helical" evidence="7">
    <location>
        <begin position="21"/>
        <end position="42"/>
    </location>
</feature>
<dbReference type="CDD" id="cd13127">
    <property type="entry name" value="MATE_tuaB_like"/>
    <property type="match status" value="1"/>
</dbReference>
<accession>A0A5C5W9N3</accession>
<keyword evidence="4 7" id="KW-0812">Transmembrane</keyword>
<dbReference type="PANTHER" id="PTHR30250">
    <property type="entry name" value="PST FAMILY PREDICTED COLANIC ACID TRANSPORTER"/>
    <property type="match status" value="1"/>
</dbReference>
<feature type="transmembrane region" description="Helical" evidence="7">
    <location>
        <begin position="341"/>
        <end position="362"/>
    </location>
</feature>